<reference evidence="8 9" key="1">
    <citation type="submission" date="2016-07" db="EMBL/GenBank/DDBJ databases">
        <title>Pervasive Adenine N6-methylation of Active Genes in Fungi.</title>
        <authorList>
            <consortium name="DOE Joint Genome Institute"/>
            <person name="Mondo S.J."/>
            <person name="Dannebaum R.O."/>
            <person name="Kuo R.C."/>
            <person name="Labutti K."/>
            <person name="Haridas S."/>
            <person name="Kuo A."/>
            <person name="Salamov A."/>
            <person name="Ahrendt S.R."/>
            <person name="Lipzen A."/>
            <person name="Sullivan W."/>
            <person name="Andreopoulos W.B."/>
            <person name="Clum A."/>
            <person name="Lindquist E."/>
            <person name="Daum C."/>
            <person name="Ramamoorthy G.K."/>
            <person name="Gryganskyi A."/>
            <person name="Culley D."/>
            <person name="Magnuson J.K."/>
            <person name="James T.Y."/>
            <person name="O'Malley M.A."/>
            <person name="Stajich J.E."/>
            <person name="Spatafora J.W."/>
            <person name="Visel A."/>
            <person name="Grigoriev I.V."/>
        </authorList>
    </citation>
    <scope>NUCLEOTIDE SEQUENCE [LARGE SCALE GENOMIC DNA]</scope>
    <source>
        <strain evidence="8 9">CBS 115471</strain>
    </source>
</reference>
<evidence type="ECO:0000256" key="4">
    <source>
        <dbReference type="ARBA" id="ARBA00022989"/>
    </source>
</evidence>
<feature type="transmembrane region" description="Helical" evidence="7">
    <location>
        <begin position="133"/>
        <end position="151"/>
    </location>
</feature>
<feature type="transmembrane region" description="Helical" evidence="7">
    <location>
        <begin position="266"/>
        <end position="287"/>
    </location>
</feature>
<evidence type="ECO:0000313" key="9">
    <source>
        <dbReference type="Proteomes" id="UP000193144"/>
    </source>
</evidence>
<evidence type="ECO:0008006" key="10">
    <source>
        <dbReference type="Google" id="ProtNLM"/>
    </source>
</evidence>
<proteinExistence type="inferred from homology"/>
<accession>A0A1Y1ZJA6</accession>
<feature type="transmembrane region" description="Helical" evidence="7">
    <location>
        <begin position="158"/>
        <end position="178"/>
    </location>
</feature>
<evidence type="ECO:0000256" key="7">
    <source>
        <dbReference type="SAM" id="Phobius"/>
    </source>
</evidence>
<sequence length="313" mass="33977">MAHNRENIYDSTHNNENLTAPSPRVHDTNGGAPLEKDFSQNGNPYHTHLDSHHDSDAALRKIRTAGSISISPELFEKLYLSPQNKVSGDLRRTVANPTPLALIGFLISLHPLSMDLMGWRGAGGSGAAGTGTYFFFGGLLMILGSLGEWIIGNTFPFVVFGSFGAFWLGWAATLQPFYNAYGAYSPTDVAADGLNTVGFRSSFAFFFVAMAVMCFVYLICSLRTNVVFFMIFLTLVIAFSCLAGAYWQTNNGNLVLAGRLQVTAGAATFCTCMFGWWIFIAILLAGVDFPFSLPVGDLSGFIKGASEKNKEHV</sequence>
<protein>
    <recommendedName>
        <fullName evidence="10">GPR1/FUN34/yaaH family-domain-containing protein</fullName>
    </recommendedName>
</protein>
<keyword evidence="4 7" id="KW-1133">Transmembrane helix</keyword>
<dbReference type="OrthoDB" id="3648309at2759"/>
<dbReference type="InterPro" id="IPR000791">
    <property type="entry name" value="Gpr1/Fun34/SatP-like"/>
</dbReference>
<feature type="transmembrane region" description="Helical" evidence="7">
    <location>
        <begin position="94"/>
        <end position="113"/>
    </location>
</feature>
<evidence type="ECO:0000313" key="8">
    <source>
        <dbReference type="EMBL" id="ORY10332.1"/>
    </source>
</evidence>
<feature type="transmembrane region" description="Helical" evidence="7">
    <location>
        <begin position="226"/>
        <end position="246"/>
    </location>
</feature>
<dbReference type="Pfam" id="PF01184">
    <property type="entry name" value="Gpr1_Fun34_YaaH"/>
    <property type="match status" value="1"/>
</dbReference>
<dbReference type="EMBL" id="MCFA01000074">
    <property type="protein sequence ID" value="ORY10332.1"/>
    <property type="molecule type" value="Genomic_DNA"/>
</dbReference>
<dbReference type="PANTHER" id="PTHR31123">
    <property type="entry name" value="ACCUMULATION OF DYADS PROTEIN 2-RELATED"/>
    <property type="match status" value="1"/>
</dbReference>
<dbReference type="InterPro" id="IPR051633">
    <property type="entry name" value="AceTr"/>
</dbReference>
<evidence type="ECO:0000256" key="2">
    <source>
        <dbReference type="ARBA" id="ARBA00005587"/>
    </source>
</evidence>
<gene>
    <name evidence="8" type="ORF">BCR34DRAFT_625324</name>
</gene>
<feature type="region of interest" description="Disordered" evidence="6">
    <location>
        <begin position="1"/>
        <end position="53"/>
    </location>
</feature>
<keyword evidence="3 7" id="KW-0812">Transmembrane</keyword>
<dbReference type="PANTHER" id="PTHR31123:SF4">
    <property type="entry name" value="PROTEIN ALCS"/>
    <property type="match status" value="1"/>
</dbReference>
<keyword evidence="5 7" id="KW-0472">Membrane</keyword>
<dbReference type="GO" id="GO:0015123">
    <property type="term" value="F:acetate transmembrane transporter activity"/>
    <property type="evidence" value="ECO:0007669"/>
    <property type="project" value="TreeGrafter"/>
</dbReference>
<dbReference type="GO" id="GO:0005886">
    <property type="term" value="C:plasma membrane"/>
    <property type="evidence" value="ECO:0007669"/>
    <property type="project" value="TreeGrafter"/>
</dbReference>
<name>A0A1Y1ZJA6_9PLEO</name>
<evidence type="ECO:0000256" key="5">
    <source>
        <dbReference type="ARBA" id="ARBA00023136"/>
    </source>
</evidence>
<keyword evidence="9" id="KW-1185">Reference proteome</keyword>
<evidence type="ECO:0000256" key="3">
    <source>
        <dbReference type="ARBA" id="ARBA00022692"/>
    </source>
</evidence>
<comment type="caution">
    <text evidence="8">The sequence shown here is derived from an EMBL/GenBank/DDBJ whole genome shotgun (WGS) entry which is preliminary data.</text>
</comment>
<feature type="compositionally biased region" description="Polar residues" evidence="6">
    <location>
        <begin position="9"/>
        <end position="20"/>
    </location>
</feature>
<comment type="subcellular location">
    <subcellularLocation>
        <location evidence="1">Membrane</location>
        <topology evidence="1">Multi-pass membrane protein</topology>
    </subcellularLocation>
</comment>
<feature type="transmembrane region" description="Helical" evidence="7">
    <location>
        <begin position="198"/>
        <end position="219"/>
    </location>
</feature>
<organism evidence="8 9">
    <name type="scientific">Clohesyomyces aquaticus</name>
    <dbReference type="NCBI Taxonomy" id="1231657"/>
    <lineage>
        <taxon>Eukaryota</taxon>
        <taxon>Fungi</taxon>
        <taxon>Dikarya</taxon>
        <taxon>Ascomycota</taxon>
        <taxon>Pezizomycotina</taxon>
        <taxon>Dothideomycetes</taxon>
        <taxon>Pleosporomycetidae</taxon>
        <taxon>Pleosporales</taxon>
        <taxon>Lindgomycetaceae</taxon>
        <taxon>Clohesyomyces</taxon>
    </lineage>
</organism>
<comment type="similarity">
    <text evidence="2">Belongs to the acetate uptake transporter (AceTr) (TC 2.A.96) family.</text>
</comment>
<dbReference type="AlphaFoldDB" id="A0A1Y1ZJA6"/>
<evidence type="ECO:0000256" key="1">
    <source>
        <dbReference type="ARBA" id="ARBA00004141"/>
    </source>
</evidence>
<evidence type="ECO:0000256" key="6">
    <source>
        <dbReference type="SAM" id="MobiDB-lite"/>
    </source>
</evidence>
<dbReference type="Proteomes" id="UP000193144">
    <property type="component" value="Unassembled WGS sequence"/>
</dbReference>
<dbReference type="STRING" id="1231657.A0A1Y1ZJA6"/>